<organism evidence="2 3">
    <name type="scientific">Actinomadura graeca</name>
    <dbReference type="NCBI Taxonomy" id="2750812"/>
    <lineage>
        <taxon>Bacteria</taxon>
        <taxon>Bacillati</taxon>
        <taxon>Actinomycetota</taxon>
        <taxon>Actinomycetes</taxon>
        <taxon>Streptosporangiales</taxon>
        <taxon>Thermomonosporaceae</taxon>
        <taxon>Actinomadura</taxon>
    </lineage>
</organism>
<reference evidence="2" key="1">
    <citation type="submission" date="2020-07" db="EMBL/GenBank/DDBJ databases">
        <authorList>
            <person name="Tarantini F.S."/>
            <person name="Hong K.W."/>
            <person name="Chan K.G."/>
        </authorList>
    </citation>
    <scope>NUCLEOTIDE SEQUENCE</scope>
    <source>
        <strain evidence="2">32-07</strain>
    </source>
</reference>
<feature type="compositionally biased region" description="Pro residues" evidence="1">
    <location>
        <begin position="173"/>
        <end position="189"/>
    </location>
</feature>
<keyword evidence="3" id="KW-1185">Reference proteome</keyword>
<evidence type="ECO:0000256" key="1">
    <source>
        <dbReference type="SAM" id="MobiDB-lite"/>
    </source>
</evidence>
<gene>
    <name evidence="2" type="ORF">AGRA3207_002296</name>
</gene>
<feature type="compositionally biased region" description="Low complexity" evidence="1">
    <location>
        <begin position="139"/>
        <end position="156"/>
    </location>
</feature>
<feature type="region of interest" description="Disordered" evidence="1">
    <location>
        <begin position="274"/>
        <end position="294"/>
    </location>
</feature>
<evidence type="ECO:0000313" key="3">
    <source>
        <dbReference type="Proteomes" id="UP001049518"/>
    </source>
</evidence>
<evidence type="ECO:0000313" key="2">
    <source>
        <dbReference type="EMBL" id="QXJ21443.1"/>
    </source>
</evidence>
<dbReference type="EMBL" id="CP059572">
    <property type="protein sequence ID" value="QXJ21443.1"/>
    <property type="molecule type" value="Genomic_DNA"/>
</dbReference>
<dbReference type="Proteomes" id="UP001049518">
    <property type="component" value="Chromosome"/>
</dbReference>
<feature type="compositionally biased region" description="Pro residues" evidence="1">
    <location>
        <begin position="129"/>
        <end position="138"/>
    </location>
</feature>
<feature type="region of interest" description="Disordered" evidence="1">
    <location>
        <begin position="124"/>
        <end position="195"/>
    </location>
</feature>
<name>A0ABX8QXF6_9ACTN</name>
<accession>A0ABX8QXF6</accession>
<sequence length="294" mass="31406">MGLTPWRRRPVPLLRGRRHARTREKLERFLDGVYPGGVSDAGDKLKLIILGILLQHPDHDRVIACARRRGLDDQRTRRFLRGEVASGFRHQTLAGLLGDCDADPVTIEVAMELFEVVIREEAGPRRPVRPGPAPPSAPSAPSAPASSAASDAPSAGDGENGAAEPAVRDRVPGGPPEPEPDEPGPPASKPDPGTAATASELMALLRAYRLWTGKRSYRKMSAAIDHRYAHTTLSGLPRRTTLSTLDIFLAYIEGCGGDPADLGQWKAAWQRIAVSDASPPEDGEDGDGVPGPPG</sequence>
<dbReference type="RefSeq" id="WP_231334593.1">
    <property type="nucleotide sequence ID" value="NZ_CP059572.1"/>
</dbReference>
<proteinExistence type="predicted"/>
<protein>
    <submittedName>
        <fullName evidence="2">Uncharacterized protein</fullName>
    </submittedName>
</protein>